<dbReference type="SMART" id="SM00479">
    <property type="entry name" value="EXOIII"/>
    <property type="match status" value="1"/>
</dbReference>
<evidence type="ECO:0000256" key="3">
    <source>
        <dbReference type="ARBA" id="ARBA00016937"/>
    </source>
</evidence>
<keyword evidence="5" id="KW-0540">Nuclease</keyword>
<evidence type="ECO:0000313" key="13">
    <source>
        <dbReference type="EMBL" id="KAJ1724066.1"/>
    </source>
</evidence>
<comment type="function">
    <text evidence="9">Exoribonuclease involved in ribosome biosynthesis. Involved in the processing of ITS1, the internal transcribed spacer localized between the 18S and 5.8S rRNAs.</text>
</comment>
<dbReference type="Pfam" id="PF00929">
    <property type="entry name" value="RNase_T"/>
    <property type="match status" value="1"/>
</dbReference>
<evidence type="ECO:0000256" key="8">
    <source>
        <dbReference type="ARBA" id="ARBA00023242"/>
    </source>
</evidence>
<evidence type="ECO:0000256" key="9">
    <source>
        <dbReference type="ARBA" id="ARBA00025599"/>
    </source>
</evidence>
<keyword evidence="4" id="KW-0698">rRNA processing</keyword>
<dbReference type="GO" id="GO:0003676">
    <property type="term" value="F:nucleic acid binding"/>
    <property type="evidence" value="ECO:0007669"/>
    <property type="project" value="InterPro"/>
</dbReference>
<keyword evidence="8" id="KW-0539">Nucleus</keyword>
<feature type="compositionally biased region" description="Acidic residues" evidence="11">
    <location>
        <begin position="102"/>
        <end position="113"/>
    </location>
</feature>
<keyword evidence="6" id="KW-0378">Hydrolase</keyword>
<dbReference type="PANTHER" id="PTHR12801">
    <property type="entry name" value="RNA EXONUCLEASE REXO1 / RECO3 FAMILY MEMBER-RELATED"/>
    <property type="match status" value="1"/>
</dbReference>
<keyword evidence="7 13" id="KW-0269">Exonuclease</keyword>
<reference evidence="13" key="1">
    <citation type="submission" date="2022-07" db="EMBL/GenBank/DDBJ databases">
        <title>Phylogenomic reconstructions and comparative analyses of Kickxellomycotina fungi.</title>
        <authorList>
            <person name="Reynolds N.K."/>
            <person name="Stajich J.E."/>
            <person name="Barry K."/>
            <person name="Grigoriev I.V."/>
            <person name="Crous P."/>
            <person name="Smith M.E."/>
        </authorList>
    </citation>
    <scope>NUCLEOTIDE SEQUENCE</scope>
    <source>
        <strain evidence="13">NBRC 32514</strain>
    </source>
</reference>
<feature type="domain" description="Exonuclease" evidence="12">
    <location>
        <begin position="191"/>
        <end position="351"/>
    </location>
</feature>
<evidence type="ECO:0000256" key="1">
    <source>
        <dbReference type="ARBA" id="ARBA00004123"/>
    </source>
</evidence>
<comment type="subcellular location">
    <subcellularLocation>
        <location evidence="1">Nucleus</location>
    </subcellularLocation>
</comment>
<feature type="compositionally biased region" description="Low complexity" evidence="11">
    <location>
        <begin position="128"/>
        <end position="144"/>
    </location>
</feature>
<evidence type="ECO:0000256" key="7">
    <source>
        <dbReference type="ARBA" id="ARBA00022839"/>
    </source>
</evidence>
<dbReference type="AlphaFoldDB" id="A0A9W7XZN2"/>
<evidence type="ECO:0000313" key="14">
    <source>
        <dbReference type="Proteomes" id="UP001149813"/>
    </source>
</evidence>
<accession>A0A9W7XZN2</accession>
<feature type="coiled-coil region" evidence="10">
    <location>
        <begin position="364"/>
        <end position="391"/>
    </location>
</feature>
<organism evidence="13 14">
    <name type="scientific">Coemansia erecta</name>
    <dbReference type="NCBI Taxonomy" id="147472"/>
    <lineage>
        <taxon>Eukaryota</taxon>
        <taxon>Fungi</taxon>
        <taxon>Fungi incertae sedis</taxon>
        <taxon>Zoopagomycota</taxon>
        <taxon>Kickxellomycotina</taxon>
        <taxon>Kickxellomycetes</taxon>
        <taxon>Kickxellales</taxon>
        <taxon>Kickxellaceae</taxon>
        <taxon>Coemansia</taxon>
    </lineage>
</organism>
<keyword evidence="14" id="KW-1185">Reference proteome</keyword>
<dbReference type="InterPro" id="IPR013520">
    <property type="entry name" value="Ribonucl_H"/>
</dbReference>
<dbReference type="FunFam" id="3.30.420.10:FF:000007">
    <property type="entry name" value="Interferon-stimulated exonuclease gene 20"/>
    <property type="match status" value="1"/>
</dbReference>
<dbReference type="InterPro" id="IPR047021">
    <property type="entry name" value="REXO1/3/4-like"/>
</dbReference>
<dbReference type="GO" id="GO:0005634">
    <property type="term" value="C:nucleus"/>
    <property type="evidence" value="ECO:0007669"/>
    <property type="project" value="UniProtKB-SubCell"/>
</dbReference>
<dbReference type="InterPro" id="IPR037431">
    <property type="entry name" value="REX4_DEDDh_dom"/>
</dbReference>
<evidence type="ECO:0000256" key="2">
    <source>
        <dbReference type="ARBA" id="ARBA00010489"/>
    </source>
</evidence>
<evidence type="ECO:0000256" key="4">
    <source>
        <dbReference type="ARBA" id="ARBA00022552"/>
    </source>
</evidence>
<proteinExistence type="inferred from homology"/>
<gene>
    <name evidence="13" type="primary">REX4</name>
    <name evidence="13" type="ORF">LPJ53_001640</name>
</gene>
<protein>
    <recommendedName>
        <fullName evidence="3">RNA exonuclease 4</fullName>
    </recommendedName>
</protein>
<dbReference type="InterPro" id="IPR036397">
    <property type="entry name" value="RNaseH_sf"/>
</dbReference>
<evidence type="ECO:0000256" key="6">
    <source>
        <dbReference type="ARBA" id="ARBA00022801"/>
    </source>
</evidence>
<dbReference type="CDD" id="cd06144">
    <property type="entry name" value="REX4_like"/>
    <property type="match status" value="1"/>
</dbReference>
<evidence type="ECO:0000256" key="11">
    <source>
        <dbReference type="SAM" id="MobiDB-lite"/>
    </source>
</evidence>
<dbReference type="GO" id="GO:0008408">
    <property type="term" value="F:3'-5' exonuclease activity"/>
    <property type="evidence" value="ECO:0007669"/>
    <property type="project" value="InterPro"/>
</dbReference>
<evidence type="ECO:0000256" key="10">
    <source>
        <dbReference type="SAM" id="Coils"/>
    </source>
</evidence>
<comment type="similarity">
    <text evidence="2">Belongs to the REXO4 family.</text>
</comment>
<feature type="compositionally biased region" description="Basic and acidic residues" evidence="11">
    <location>
        <begin position="89"/>
        <end position="100"/>
    </location>
</feature>
<comment type="caution">
    <text evidence="13">The sequence shown here is derived from an EMBL/GenBank/DDBJ whole genome shotgun (WGS) entry which is preliminary data.</text>
</comment>
<dbReference type="Gene3D" id="3.30.420.10">
    <property type="entry name" value="Ribonuclease H-like superfamily/Ribonuclease H"/>
    <property type="match status" value="1"/>
</dbReference>
<sequence length="398" mass="44234">MVLSIEADDGPRDTVVAAEALARKSRKRSASKRAAPNADVEADDIVDALLGDPARSKRKKKSKGKDKGKDKSKRARAPAKHSGSEAEESLVREESDRSADEAAGEQYDDDDVADLYAWSDNEQDAADELPAAAAAAAAPADKPATLPRDTPASSEQQQPMEPEQEQPQEEPNKPAKPTVKVPKEKRDALGRYLAIDCEMVGGGPKGSRTLLARVSLVNYYGTVILDTFVAPTEHVTDYRTWISGVRRSDLQGAPSFKHVQQQVSDLTKDRILIGHAIKNDLSALMLSHPPMLVRDTSKYEGFRVPGKGIPSLKTLAKERLGIDIQQGEHSSVVDAKATMLLYRKVKEQWEKELAPRRYRAEKMREKNKARFDQLRREVAEQKEQLRIQQEKHLRGIYN</sequence>
<keyword evidence="10" id="KW-0175">Coiled coil</keyword>
<feature type="compositionally biased region" description="Basic residues" evidence="11">
    <location>
        <begin position="56"/>
        <end position="79"/>
    </location>
</feature>
<dbReference type="EMBL" id="JANBOJ010000043">
    <property type="protein sequence ID" value="KAJ1724066.1"/>
    <property type="molecule type" value="Genomic_DNA"/>
</dbReference>
<feature type="region of interest" description="Disordered" evidence="11">
    <location>
        <begin position="22"/>
        <end position="183"/>
    </location>
</feature>
<name>A0A9W7XZN2_9FUNG</name>
<evidence type="ECO:0000259" key="12">
    <source>
        <dbReference type="SMART" id="SM00479"/>
    </source>
</evidence>
<dbReference type="Proteomes" id="UP001149813">
    <property type="component" value="Unassembled WGS sequence"/>
</dbReference>
<evidence type="ECO:0000256" key="5">
    <source>
        <dbReference type="ARBA" id="ARBA00022722"/>
    </source>
</evidence>
<dbReference type="GO" id="GO:0006364">
    <property type="term" value="P:rRNA processing"/>
    <property type="evidence" value="ECO:0007669"/>
    <property type="project" value="UniProtKB-KW"/>
</dbReference>
<dbReference type="PANTHER" id="PTHR12801:SF45">
    <property type="entry name" value="RNA EXONUCLEASE 4"/>
    <property type="match status" value="1"/>
</dbReference>
<dbReference type="OrthoDB" id="8191639at2759"/>
<dbReference type="SUPFAM" id="SSF53098">
    <property type="entry name" value="Ribonuclease H-like"/>
    <property type="match status" value="1"/>
</dbReference>
<dbReference type="InterPro" id="IPR012337">
    <property type="entry name" value="RNaseH-like_sf"/>
</dbReference>